<feature type="transmembrane region" description="Helical" evidence="1">
    <location>
        <begin position="88"/>
        <end position="109"/>
    </location>
</feature>
<evidence type="ECO:0000313" key="3">
    <source>
        <dbReference type="EMBL" id="MZQ88177.1"/>
    </source>
</evidence>
<organism evidence="3 4">
    <name type="scientific">Frigidibacter albus</name>
    <dbReference type="NCBI Taxonomy" id="1465486"/>
    <lineage>
        <taxon>Bacteria</taxon>
        <taxon>Pseudomonadati</taxon>
        <taxon>Pseudomonadota</taxon>
        <taxon>Alphaproteobacteria</taxon>
        <taxon>Rhodobacterales</taxon>
        <taxon>Paracoccaceae</taxon>
        <taxon>Frigidibacter</taxon>
    </lineage>
</organism>
<evidence type="ECO:0000313" key="4">
    <source>
        <dbReference type="Proteomes" id="UP000477083"/>
    </source>
</evidence>
<keyword evidence="1" id="KW-1133">Transmembrane helix</keyword>
<comment type="caution">
    <text evidence="3">The sequence shown here is derived from an EMBL/GenBank/DDBJ whole genome shotgun (WGS) entry which is preliminary data.</text>
</comment>
<dbReference type="OrthoDB" id="9812899at2"/>
<gene>
    <name evidence="3" type="ORF">GS660_03575</name>
</gene>
<keyword evidence="1" id="KW-0472">Membrane</keyword>
<feature type="transmembrane region" description="Helical" evidence="1">
    <location>
        <begin position="251"/>
        <end position="271"/>
    </location>
</feature>
<feature type="transmembrane region" description="Helical" evidence="1">
    <location>
        <begin position="140"/>
        <end position="158"/>
    </location>
</feature>
<dbReference type="SUPFAM" id="SSF103481">
    <property type="entry name" value="Multidrug resistance efflux transporter EmrE"/>
    <property type="match status" value="2"/>
</dbReference>
<feature type="domain" description="EamA" evidence="2">
    <location>
        <begin position="166"/>
        <end position="289"/>
    </location>
</feature>
<feature type="domain" description="EamA" evidence="2">
    <location>
        <begin position="24"/>
        <end position="155"/>
    </location>
</feature>
<proteinExistence type="predicted"/>
<dbReference type="InterPro" id="IPR037185">
    <property type="entry name" value="EmrE-like"/>
</dbReference>
<dbReference type="PANTHER" id="PTHR22911">
    <property type="entry name" value="ACYL-MALONYL CONDENSING ENZYME-RELATED"/>
    <property type="match status" value="1"/>
</dbReference>
<evidence type="ECO:0000259" key="2">
    <source>
        <dbReference type="Pfam" id="PF00892"/>
    </source>
</evidence>
<protein>
    <submittedName>
        <fullName evidence="3">EamA family transporter</fullName>
    </submittedName>
</protein>
<dbReference type="InterPro" id="IPR000620">
    <property type="entry name" value="EamA_dom"/>
</dbReference>
<dbReference type="AlphaFoldDB" id="A0A6L8VCZ7"/>
<dbReference type="GO" id="GO:0016020">
    <property type="term" value="C:membrane"/>
    <property type="evidence" value="ECO:0007669"/>
    <property type="project" value="InterPro"/>
</dbReference>
<feature type="transmembrane region" description="Helical" evidence="1">
    <location>
        <begin position="221"/>
        <end position="244"/>
    </location>
</feature>
<feature type="transmembrane region" description="Helical" evidence="1">
    <location>
        <begin position="164"/>
        <end position="183"/>
    </location>
</feature>
<accession>A0A6L8VCZ7</accession>
<feature type="transmembrane region" description="Helical" evidence="1">
    <location>
        <begin position="21"/>
        <end position="43"/>
    </location>
</feature>
<keyword evidence="4" id="KW-1185">Reference proteome</keyword>
<evidence type="ECO:0000256" key="1">
    <source>
        <dbReference type="SAM" id="Phobius"/>
    </source>
</evidence>
<dbReference type="PANTHER" id="PTHR22911:SF103">
    <property type="entry name" value="BLR2811 PROTEIN"/>
    <property type="match status" value="1"/>
</dbReference>
<reference evidence="3 4" key="1">
    <citation type="submission" date="2020-01" db="EMBL/GenBank/DDBJ databases">
        <title>Frigidibacter albus SP32T (=CGMCC 1.13995T).</title>
        <authorList>
            <person name="Liao X."/>
        </authorList>
    </citation>
    <scope>NUCLEOTIDE SEQUENCE [LARGE SCALE GENOMIC DNA]</scope>
    <source>
        <strain evidence="3 4">SP32</strain>
    </source>
</reference>
<feature type="transmembrane region" description="Helical" evidence="1">
    <location>
        <begin position="55"/>
        <end position="76"/>
    </location>
</feature>
<dbReference type="Proteomes" id="UP000477083">
    <property type="component" value="Unassembled WGS sequence"/>
</dbReference>
<dbReference type="EMBL" id="WWNR01000002">
    <property type="protein sequence ID" value="MZQ88177.1"/>
    <property type="molecule type" value="Genomic_DNA"/>
</dbReference>
<name>A0A6L8VCZ7_9RHOB</name>
<feature type="transmembrane region" description="Helical" evidence="1">
    <location>
        <begin position="277"/>
        <end position="295"/>
    </location>
</feature>
<keyword evidence="1" id="KW-0812">Transmembrane</keyword>
<dbReference type="Pfam" id="PF00892">
    <property type="entry name" value="EamA"/>
    <property type="match status" value="2"/>
</dbReference>
<dbReference type="RefSeq" id="WP_161343514.1">
    <property type="nucleotide sequence ID" value="NZ_BMGW01000002.1"/>
</dbReference>
<sequence length="306" mass="32031">MRDKTGGGPALPPAEVPGLSAATRGILIMLLGILVFTLMDALAKHLSATYPTMQVVWARYAGQTVLVLVLLAPRLGSVIRTRAPGLQALRSLFQFGATALFFLSLAHIGLAEATAIMDVNPVLITLGAALFLGERIGPRRMAGVLVSLVGALIIVRPGSGVFSVAALLPLAAAFCYAGFAVLTRLTSATESAATSMLYAALLGTAVTTAMLPWIWQPVAWGDLWGFVLIGGMGAVGQLCLVRAFTLAEAGVIAPFGYAGLIFATLWGFVFFGALPDLWTVVGALVIVGAGLYVWHREAQLARAARR</sequence>
<feature type="transmembrane region" description="Helical" evidence="1">
    <location>
        <begin position="195"/>
        <end position="215"/>
    </location>
</feature>
<dbReference type="Gene3D" id="1.10.3730.20">
    <property type="match status" value="1"/>
</dbReference>